<feature type="region of interest" description="Disordered" evidence="1">
    <location>
        <begin position="296"/>
        <end position="324"/>
    </location>
</feature>
<protein>
    <submittedName>
        <fullName evidence="2">Uncharacterized protein</fullName>
    </submittedName>
</protein>
<feature type="compositionally biased region" description="Gly residues" evidence="1">
    <location>
        <begin position="313"/>
        <end position="323"/>
    </location>
</feature>
<evidence type="ECO:0000313" key="2">
    <source>
        <dbReference type="EMBL" id="CAI8014643.1"/>
    </source>
</evidence>
<dbReference type="InterPro" id="IPR014710">
    <property type="entry name" value="RmlC-like_jellyroll"/>
</dbReference>
<reference evidence="2" key="1">
    <citation type="submission" date="2023-03" db="EMBL/GenBank/DDBJ databases">
        <authorList>
            <person name="Steffen K."/>
            <person name="Cardenas P."/>
        </authorList>
    </citation>
    <scope>NUCLEOTIDE SEQUENCE</scope>
</reference>
<sequence length="414" mass="45505">MPMWPDKPAGVWNTRRCVYRLESDDCLSWSEPVMAFDGRRHRSTTLDDEALSVRHLMLRDEMHLGLLNVLHQVDNVMDGYLHYGRDGRQWHRLHEHRPLIPRGPEPYDPLGAETPSTPIEVGDEVWIYYGGKNVHNSWWISGTPAGRVSTRIVETKPVFSMAPFLAINACCRPGGFVEVEVTDTAGQPLDGYDREAICSAVHTGIVGPHHVCGGGRTRERRAARHQAALPPARRRPVRVASSPSRWGAVELPPARRSDRLPARRSEEATMGTKQIDAFAAHAKDAEWIKDGLDCGPTSGTGTWASRTPRRPGDGAGDQGGGAVQGPDGLSLARPGFPDGLHGEGMGPHVLRGLRRDARGAGDTWYQPPGVKHELLEYSDDWEVIEITMPAEFETTDEVPESDSTAGVAKHGVMT</sequence>
<dbReference type="EMBL" id="CASHTH010001383">
    <property type="protein sequence ID" value="CAI8014643.1"/>
    <property type="molecule type" value="Genomic_DNA"/>
</dbReference>
<organism evidence="2 3">
    <name type="scientific">Geodia barretti</name>
    <name type="common">Barrett's horny sponge</name>
    <dbReference type="NCBI Taxonomy" id="519541"/>
    <lineage>
        <taxon>Eukaryota</taxon>
        <taxon>Metazoa</taxon>
        <taxon>Porifera</taxon>
        <taxon>Demospongiae</taxon>
        <taxon>Heteroscleromorpha</taxon>
        <taxon>Tetractinellida</taxon>
        <taxon>Astrophorina</taxon>
        <taxon>Geodiidae</taxon>
        <taxon>Geodia</taxon>
    </lineage>
</organism>
<comment type="caution">
    <text evidence="2">The sequence shown here is derived from an EMBL/GenBank/DDBJ whole genome shotgun (WGS) entry which is preliminary data.</text>
</comment>
<dbReference type="Proteomes" id="UP001174909">
    <property type="component" value="Unassembled WGS sequence"/>
</dbReference>
<name>A0AA35RPS2_GEOBA</name>
<accession>A0AA35RPS2</accession>
<proteinExistence type="predicted"/>
<evidence type="ECO:0000313" key="3">
    <source>
        <dbReference type="Proteomes" id="UP001174909"/>
    </source>
</evidence>
<dbReference type="AlphaFoldDB" id="A0AA35RPS2"/>
<keyword evidence="3" id="KW-1185">Reference proteome</keyword>
<dbReference type="Gene3D" id="2.60.120.10">
    <property type="entry name" value="Jelly Rolls"/>
    <property type="match status" value="1"/>
</dbReference>
<feature type="region of interest" description="Disordered" evidence="1">
    <location>
        <begin position="394"/>
        <end position="414"/>
    </location>
</feature>
<evidence type="ECO:0000256" key="1">
    <source>
        <dbReference type="SAM" id="MobiDB-lite"/>
    </source>
</evidence>
<gene>
    <name evidence="2" type="ORF">GBAR_LOCUS9139</name>
</gene>